<dbReference type="AlphaFoldDB" id="A0AAN7Q646"/>
<dbReference type="PANTHER" id="PTHR48043">
    <property type="entry name" value="EG:EG0003.4 PROTEIN-RELATED"/>
    <property type="match status" value="1"/>
</dbReference>
<reference evidence="17" key="1">
    <citation type="submission" date="2023-01" db="EMBL/GenBank/DDBJ databases">
        <title>Key to firefly adult light organ development and bioluminescence: homeobox transcription factors regulate luciferase expression and transportation to peroxisome.</title>
        <authorList>
            <person name="Fu X."/>
        </authorList>
    </citation>
    <scope>NUCLEOTIDE SEQUENCE [LARGE SCALE GENOMIC DNA]</scope>
</reference>
<dbReference type="EMBL" id="JARPUR010000002">
    <property type="protein sequence ID" value="KAK4881465.1"/>
    <property type="molecule type" value="Genomic_DNA"/>
</dbReference>
<evidence type="ECO:0000259" key="14">
    <source>
        <dbReference type="PROSITE" id="PS50089"/>
    </source>
</evidence>
<keyword evidence="7" id="KW-0808">Transferase</keyword>
<comment type="similarity">
    <text evidence="4">Belongs to the UDP-glycosyltransferase family.</text>
</comment>
<keyword evidence="10" id="KW-0833">Ubl conjugation pathway</keyword>
<dbReference type="Gene3D" id="3.40.50.2000">
    <property type="entry name" value="Glycogen Phosphorylase B"/>
    <property type="match status" value="2"/>
</dbReference>
<evidence type="ECO:0000256" key="1">
    <source>
        <dbReference type="ARBA" id="ARBA00000900"/>
    </source>
</evidence>
<feature type="domain" description="RING-type" evidence="14">
    <location>
        <begin position="286"/>
        <end position="321"/>
    </location>
</feature>
<dbReference type="InterPro" id="IPR035595">
    <property type="entry name" value="UDP_glycos_trans_CS"/>
</dbReference>
<dbReference type="PROSITE" id="PS00375">
    <property type="entry name" value="UDPGT"/>
    <property type="match status" value="1"/>
</dbReference>
<keyword evidence="11" id="KW-0862">Zinc</keyword>
<proteinExistence type="inferred from homology"/>
<comment type="catalytic activity">
    <reaction evidence="1">
        <text>S-ubiquitinyl-[E2 ubiquitin-conjugating enzyme]-L-cysteine + [acceptor protein]-L-lysine = [E2 ubiquitin-conjugating enzyme]-L-cysteine + N(6)-ubiquitinyl-[acceptor protein]-L-lysine.</text>
        <dbReference type="EC" id="2.3.2.27"/>
    </reaction>
</comment>
<dbReference type="Gene3D" id="3.30.40.10">
    <property type="entry name" value="Zinc/RING finger domain, C3HC4 (zinc finger)"/>
    <property type="match status" value="3"/>
</dbReference>
<protein>
    <recommendedName>
        <fullName evidence="5">RING-type E3 ubiquitin transferase</fullName>
        <ecNumber evidence="5">2.3.2.27</ecNumber>
    </recommendedName>
</protein>
<dbReference type="GO" id="GO:0061630">
    <property type="term" value="F:ubiquitin protein ligase activity"/>
    <property type="evidence" value="ECO:0007669"/>
    <property type="project" value="UniProtKB-EC"/>
</dbReference>
<accession>A0AAN7Q646</accession>
<dbReference type="InterPro" id="IPR013083">
    <property type="entry name" value="Znf_RING/FYVE/PHD"/>
</dbReference>
<dbReference type="FunFam" id="3.40.50.2000:FF:000050">
    <property type="entry name" value="UDP-glucuronosyltransferase"/>
    <property type="match status" value="1"/>
</dbReference>
<evidence type="ECO:0000256" key="13">
    <source>
        <dbReference type="SAM" id="Phobius"/>
    </source>
</evidence>
<comment type="caution">
    <text evidence="16">The sequence shown here is derived from an EMBL/GenBank/DDBJ whole genome shotgun (WGS) entry which is preliminary data.</text>
</comment>
<dbReference type="GO" id="GO:0008194">
    <property type="term" value="F:UDP-glycosyltransferase activity"/>
    <property type="evidence" value="ECO:0007669"/>
    <property type="project" value="InterPro"/>
</dbReference>
<dbReference type="Pfam" id="PF21361">
    <property type="entry name" value="Sina_ZnF"/>
    <property type="match status" value="1"/>
</dbReference>
<dbReference type="InterPro" id="IPR002213">
    <property type="entry name" value="UDP_glucos_trans"/>
</dbReference>
<name>A0AAN7Q646_9COLE</name>
<dbReference type="InterPro" id="IPR050271">
    <property type="entry name" value="UDP-glycosyltransferase"/>
</dbReference>
<dbReference type="PROSITE" id="PS51081">
    <property type="entry name" value="ZF_SIAH"/>
    <property type="match status" value="1"/>
</dbReference>
<evidence type="ECO:0000256" key="7">
    <source>
        <dbReference type="ARBA" id="ARBA00022679"/>
    </source>
</evidence>
<evidence type="ECO:0000256" key="10">
    <source>
        <dbReference type="ARBA" id="ARBA00022786"/>
    </source>
</evidence>
<evidence type="ECO:0000256" key="12">
    <source>
        <dbReference type="PROSITE-ProRule" id="PRU00455"/>
    </source>
</evidence>
<keyword evidence="13" id="KW-1133">Transmembrane helix</keyword>
<dbReference type="InterPro" id="IPR001841">
    <property type="entry name" value="Znf_RING"/>
</dbReference>
<dbReference type="CDD" id="cd03784">
    <property type="entry name" value="GT1_Gtf-like"/>
    <property type="match status" value="1"/>
</dbReference>
<dbReference type="PROSITE" id="PS50089">
    <property type="entry name" value="ZF_RING_2"/>
    <property type="match status" value="1"/>
</dbReference>
<dbReference type="SUPFAM" id="SSF49599">
    <property type="entry name" value="TRAF domain-like"/>
    <property type="match status" value="2"/>
</dbReference>
<organism evidence="16 17">
    <name type="scientific">Aquatica leii</name>
    <dbReference type="NCBI Taxonomy" id="1421715"/>
    <lineage>
        <taxon>Eukaryota</taxon>
        <taxon>Metazoa</taxon>
        <taxon>Ecdysozoa</taxon>
        <taxon>Arthropoda</taxon>
        <taxon>Hexapoda</taxon>
        <taxon>Insecta</taxon>
        <taxon>Pterygota</taxon>
        <taxon>Neoptera</taxon>
        <taxon>Endopterygota</taxon>
        <taxon>Coleoptera</taxon>
        <taxon>Polyphaga</taxon>
        <taxon>Elateriformia</taxon>
        <taxon>Elateroidea</taxon>
        <taxon>Lampyridae</taxon>
        <taxon>Luciolinae</taxon>
        <taxon>Aquatica</taxon>
    </lineage>
</organism>
<keyword evidence="17" id="KW-1185">Reference proteome</keyword>
<evidence type="ECO:0000256" key="11">
    <source>
        <dbReference type="ARBA" id="ARBA00022833"/>
    </source>
</evidence>
<evidence type="ECO:0000256" key="3">
    <source>
        <dbReference type="ARBA" id="ARBA00009119"/>
    </source>
</evidence>
<keyword evidence="6" id="KW-0328">Glycosyltransferase</keyword>
<keyword evidence="13" id="KW-0472">Membrane</keyword>
<keyword evidence="13" id="KW-0812">Transmembrane</keyword>
<keyword evidence="8" id="KW-0479">Metal-binding</keyword>
<dbReference type="PANTHER" id="PTHR48043:SF159">
    <property type="entry name" value="EG:EG0003.4 PROTEIN-RELATED"/>
    <property type="match status" value="1"/>
</dbReference>
<evidence type="ECO:0000256" key="4">
    <source>
        <dbReference type="ARBA" id="ARBA00009995"/>
    </source>
</evidence>
<dbReference type="Pfam" id="PF00201">
    <property type="entry name" value="UDPGT"/>
    <property type="match status" value="1"/>
</dbReference>
<gene>
    <name evidence="16" type="ORF">RN001_004784</name>
</gene>
<dbReference type="EC" id="2.3.2.27" evidence="5"/>
<dbReference type="InterPro" id="IPR049548">
    <property type="entry name" value="Sina-like_RING"/>
</dbReference>
<feature type="transmembrane region" description="Helical" evidence="13">
    <location>
        <begin position="828"/>
        <end position="855"/>
    </location>
</feature>
<evidence type="ECO:0000313" key="16">
    <source>
        <dbReference type="EMBL" id="KAK4881465.1"/>
    </source>
</evidence>
<keyword evidence="9 12" id="KW-0863">Zinc-finger</keyword>
<evidence type="ECO:0000259" key="15">
    <source>
        <dbReference type="PROSITE" id="PS51081"/>
    </source>
</evidence>
<dbReference type="SUPFAM" id="SSF57850">
    <property type="entry name" value="RING/U-box"/>
    <property type="match status" value="1"/>
</dbReference>
<dbReference type="Proteomes" id="UP001353858">
    <property type="component" value="Unassembled WGS sequence"/>
</dbReference>
<sequence>MDNLTNAHKVSTQVVYEWTPSHQSCTYMTSNESLKFIIDKFICENCEDYLRPPISFCSGGTTICGLCSQLRECKNDIIGRCQTLENIGSMLKFPCSYSEFGCNMYISWDNASVHENQCLYKQFNCPICVKDKYKGTAKTLKTHIFTVHKTLLYTNKCYIPLLTICNELFLLVVQDELYVLVYKNDMTNNILWFSLKWIGSSQQASRRYFKLTLSLSNGKKYFERKQVESADTWNINKDSAIKIDLCMLKMKLQITHEDIMQIKLQIYFRVPNDKSGSEDFLKDVECLVCQDFMTAPIFQCSVGHSFCSFCTPHLIKCPICRENISDSRNFALESICSKIKFNCLYANDGCSFTSTLNCLDFHERNCNFSFVDCPLKSFVAITHMPSFSHQIVFRPLWKKLLLRGHQVTLLTTDPMNDSELTNLTEIGMQISYNVWGNFNLLNFVNVPAWSMWYNFSNANAVLIDQQLSLPEVTKLIKNKNTHFDLLMIEGFHSAHFAFAERFKCPFITVLSLDATSFVHEEIGNPSHYVLHPDYSLPFVEHLTFIQRLESTFYTVYFRILNYYFIIPAQQRIVEKHFGKNYSQIQQIFKNYSAVFLNTNNILHPIRPLLPNVVAVGGKTHITKSKPLPNDLQSLLDKSTIGVIYFSLGSNAKSKHISTHILHAIVDVFKELPYTILWKFENEDLLNKPDNVIISKWFPQQDVLRHSNVKLFITQGGLQSLEEALYANVPIIGIPVLGDQKSNVNRIVSKGFGILLEYNSITKESFKSAILEVITNKKYYDNVKRYASLVVDQPQTGLERAIWWTEYVLRHKGTSHLRNPAFDLPWYQYYLLDVITFCLSIILIFAFVIFKIFLVLMQLGKWVVLRSKEKQL</sequence>
<evidence type="ECO:0000256" key="5">
    <source>
        <dbReference type="ARBA" id="ARBA00012483"/>
    </source>
</evidence>
<dbReference type="InterPro" id="IPR013010">
    <property type="entry name" value="Znf_SIAH"/>
</dbReference>
<dbReference type="SUPFAM" id="SSF53756">
    <property type="entry name" value="UDP-Glycosyltransferase/glycogen phosphorylase"/>
    <property type="match status" value="1"/>
</dbReference>
<dbReference type="Pfam" id="PF21362">
    <property type="entry name" value="Sina_RING"/>
    <property type="match status" value="1"/>
</dbReference>
<evidence type="ECO:0000256" key="6">
    <source>
        <dbReference type="ARBA" id="ARBA00022676"/>
    </source>
</evidence>
<evidence type="ECO:0000313" key="17">
    <source>
        <dbReference type="Proteomes" id="UP001353858"/>
    </source>
</evidence>
<dbReference type="GO" id="GO:0008270">
    <property type="term" value="F:zinc ion binding"/>
    <property type="evidence" value="ECO:0007669"/>
    <property type="project" value="UniProtKB-KW"/>
</dbReference>
<evidence type="ECO:0000256" key="8">
    <source>
        <dbReference type="ARBA" id="ARBA00022723"/>
    </source>
</evidence>
<evidence type="ECO:0000256" key="2">
    <source>
        <dbReference type="ARBA" id="ARBA00004906"/>
    </source>
</evidence>
<comment type="similarity">
    <text evidence="3">Belongs to the SINA (Seven in absentia) family.</text>
</comment>
<comment type="pathway">
    <text evidence="2">Protein modification; protein ubiquitination.</text>
</comment>
<evidence type="ECO:0000256" key="9">
    <source>
        <dbReference type="ARBA" id="ARBA00022771"/>
    </source>
</evidence>
<feature type="domain" description="SIAH-type" evidence="15">
    <location>
        <begin position="90"/>
        <end position="149"/>
    </location>
</feature>